<evidence type="ECO:0000256" key="9">
    <source>
        <dbReference type="SAM" id="MobiDB-lite"/>
    </source>
</evidence>
<evidence type="ECO:0000256" key="7">
    <source>
        <dbReference type="ARBA" id="ARBA00023306"/>
    </source>
</evidence>
<feature type="chain" id="PRO_5047219094" description="Peptidoglycan-associated lipoprotein" evidence="10">
    <location>
        <begin position="22"/>
        <end position="172"/>
    </location>
</feature>
<comment type="function">
    <text evidence="8">Part of the Tol-Pal system, which plays a role in outer membrane invagination during cell division and is important for maintaining outer membrane integrity.</text>
</comment>
<evidence type="ECO:0000256" key="4">
    <source>
        <dbReference type="ARBA" id="ARBA00023139"/>
    </source>
</evidence>
<evidence type="ECO:0000313" key="13">
    <source>
        <dbReference type="Proteomes" id="UP001254608"/>
    </source>
</evidence>
<dbReference type="InterPro" id="IPR006665">
    <property type="entry name" value="OmpA-like"/>
</dbReference>
<dbReference type="NCBIfam" id="TIGR02802">
    <property type="entry name" value="Pal_lipo"/>
    <property type="match status" value="1"/>
</dbReference>
<dbReference type="CDD" id="cd07185">
    <property type="entry name" value="OmpA_C-like"/>
    <property type="match status" value="1"/>
</dbReference>
<keyword evidence="1 8" id="KW-0132">Cell division</keyword>
<dbReference type="PANTHER" id="PTHR30329:SF21">
    <property type="entry name" value="LIPOPROTEIN YIAD-RELATED"/>
    <property type="match status" value="1"/>
</dbReference>
<dbReference type="EMBL" id="JAVRIC010000020">
    <property type="protein sequence ID" value="MDT0498350.1"/>
    <property type="molecule type" value="Genomic_DNA"/>
</dbReference>
<name>A0ABU2WKE9_9GAMM</name>
<dbReference type="InterPro" id="IPR036737">
    <property type="entry name" value="OmpA-like_sf"/>
</dbReference>
<dbReference type="PRINTS" id="PR01021">
    <property type="entry name" value="OMPADOMAIN"/>
</dbReference>
<evidence type="ECO:0000259" key="11">
    <source>
        <dbReference type="PROSITE" id="PS51123"/>
    </source>
</evidence>
<reference evidence="12 13" key="1">
    <citation type="submission" date="2023-09" db="EMBL/GenBank/DDBJ databases">
        <authorList>
            <person name="Rey-Velasco X."/>
        </authorList>
    </citation>
    <scope>NUCLEOTIDE SEQUENCE [LARGE SCALE GENOMIC DNA]</scope>
    <source>
        <strain evidence="12 13">W345</strain>
    </source>
</reference>
<comment type="caution">
    <text evidence="12">The sequence shown here is derived from an EMBL/GenBank/DDBJ whole genome shotgun (WGS) entry which is preliminary data.</text>
</comment>
<evidence type="ECO:0000256" key="6">
    <source>
        <dbReference type="ARBA" id="ARBA00023288"/>
    </source>
</evidence>
<evidence type="ECO:0000256" key="3">
    <source>
        <dbReference type="ARBA" id="ARBA00023136"/>
    </source>
</evidence>
<protein>
    <recommendedName>
        <fullName evidence="8">Peptidoglycan-associated lipoprotein</fullName>
        <shortName evidence="8">PAL</shortName>
    </recommendedName>
</protein>
<comment type="subunit">
    <text evidence="8">The Tol-Pal system is composed of five core proteins: the inner membrane proteins TolA, TolQ and TolR, the periplasmic protein TolB and the outer membrane protein Pal. They form a network linking the inner and outer membranes and the peptidoglycan layer.</text>
</comment>
<evidence type="ECO:0000256" key="10">
    <source>
        <dbReference type="SAM" id="SignalP"/>
    </source>
</evidence>
<dbReference type="RefSeq" id="WP_311365755.1">
    <property type="nucleotide sequence ID" value="NZ_JAVRIC010000020.1"/>
</dbReference>
<evidence type="ECO:0000256" key="8">
    <source>
        <dbReference type="HAMAP-Rule" id="MF_02204"/>
    </source>
</evidence>
<comment type="subcellular location">
    <subcellularLocation>
        <location evidence="8">Cell outer membrane</location>
        <topology evidence="8">Lipid-anchor</topology>
    </subcellularLocation>
</comment>
<dbReference type="Gene3D" id="3.30.1330.60">
    <property type="entry name" value="OmpA-like domain"/>
    <property type="match status" value="1"/>
</dbReference>
<dbReference type="InterPro" id="IPR006664">
    <property type="entry name" value="OMP_bac"/>
</dbReference>
<keyword evidence="5 8" id="KW-0998">Cell outer membrane</keyword>
<evidence type="ECO:0000256" key="5">
    <source>
        <dbReference type="ARBA" id="ARBA00023237"/>
    </source>
</evidence>
<organism evidence="12 13">
    <name type="scientific">Banduia mediterranea</name>
    <dbReference type="NCBI Taxonomy" id="3075609"/>
    <lineage>
        <taxon>Bacteria</taxon>
        <taxon>Pseudomonadati</taxon>
        <taxon>Pseudomonadota</taxon>
        <taxon>Gammaproteobacteria</taxon>
        <taxon>Nevskiales</taxon>
        <taxon>Algiphilaceae</taxon>
        <taxon>Banduia</taxon>
    </lineage>
</organism>
<proteinExistence type="inferred from homology"/>
<keyword evidence="13" id="KW-1185">Reference proteome</keyword>
<feature type="signal peptide" evidence="10">
    <location>
        <begin position="1"/>
        <end position="21"/>
    </location>
</feature>
<keyword evidence="3 8" id="KW-0472">Membrane</keyword>
<sequence>MNTKLLVVSVLLSGAVLTGCASSGKKLSSDATAPADTGMSTSGNSGYDSPIGRPVDSSMNGPDISQTLIYFEFDSADLGAESQTIIANHAKYLTANPNTRVRLEGHTDERGTREYNVGLGERRSSAVAQALELRGVSPQQISVVSYGEERPVALGHDESAWTQNRRVEIVYP</sequence>
<dbReference type="InterPro" id="IPR014169">
    <property type="entry name" value="Pal_lipo_C"/>
</dbReference>
<feature type="region of interest" description="Disordered" evidence="9">
    <location>
        <begin position="21"/>
        <end position="59"/>
    </location>
</feature>
<accession>A0ABU2WKE9</accession>
<keyword evidence="7 8" id="KW-0131">Cell cycle</keyword>
<evidence type="ECO:0000313" key="12">
    <source>
        <dbReference type="EMBL" id="MDT0498350.1"/>
    </source>
</evidence>
<dbReference type="Pfam" id="PF00691">
    <property type="entry name" value="OmpA"/>
    <property type="match status" value="1"/>
</dbReference>
<evidence type="ECO:0000256" key="1">
    <source>
        <dbReference type="ARBA" id="ARBA00022618"/>
    </source>
</evidence>
<dbReference type="HAMAP" id="MF_02204">
    <property type="entry name" value="Pal"/>
    <property type="match status" value="1"/>
</dbReference>
<dbReference type="SUPFAM" id="SSF103088">
    <property type="entry name" value="OmpA-like"/>
    <property type="match status" value="1"/>
</dbReference>
<dbReference type="InterPro" id="IPR050330">
    <property type="entry name" value="Bact_OuterMem_StrucFunc"/>
</dbReference>
<comment type="similarity">
    <text evidence="8">Belongs to the Pal lipoprotein family.</text>
</comment>
<dbReference type="PROSITE" id="PS51257">
    <property type="entry name" value="PROKAR_LIPOPROTEIN"/>
    <property type="match status" value="1"/>
</dbReference>
<feature type="compositionally biased region" description="Polar residues" evidence="9">
    <location>
        <begin position="38"/>
        <end position="47"/>
    </location>
</feature>
<evidence type="ECO:0000256" key="2">
    <source>
        <dbReference type="ARBA" id="ARBA00022729"/>
    </source>
</evidence>
<keyword evidence="2 8" id="KW-0732">Signal</keyword>
<dbReference type="PANTHER" id="PTHR30329">
    <property type="entry name" value="STATOR ELEMENT OF FLAGELLAR MOTOR COMPLEX"/>
    <property type="match status" value="1"/>
</dbReference>
<gene>
    <name evidence="8 12" type="primary">pal</name>
    <name evidence="12" type="ORF">RM530_13390</name>
</gene>
<feature type="domain" description="OmpA-like" evidence="11">
    <location>
        <begin position="58"/>
        <end position="172"/>
    </location>
</feature>
<dbReference type="PROSITE" id="PS51123">
    <property type="entry name" value="OMPA_2"/>
    <property type="match status" value="1"/>
</dbReference>
<dbReference type="InterPro" id="IPR039001">
    <property type="entry name" value="Pal"/>
</dbReference>
<dbReference type="Proteomes" id="UP001254608">
    <property type="component" value="Unassembled WGS sequence"/>
</dbReference>
<keyword evidence="4 8" id="KW-0564">Palmitate</keyword>
<keyword evidence="6 8" id="KW-0449">Lipoprotein</keyword>